<dbReference type="Proteomes" id="UP000662747">
    <property type="component" value="Chromosome"/>
</dbReference>
<accession>A0ABX7P6J4</accession>
<evidence type="ECO:0000313" key="2">
    <source>
        <dbReference type="Proteomes" id="UP000662747"/>
    </source>
</evidence>
<dbReference type="EMBL" id="CP071090">
    <property type="protein sequence ID" value="QSQ26073.1"/>
    <property type="molecule type" value="Genomic_DNA"/>
</dbReference>
<organism evidence="1 2">
    <name type="scientific">Pyxidicoccus parkwayensis</name>
    <dbReference type="NCBI Taxonomy" id="2813578"/>
    <lineage>
        <taxon>Bacteria</taxon>
        <taxon>Pseudomonadati</taxon>
        <taxon>Myxococcota</taxon>
        <taxon>Myxococcia</taxon>
        <taxon>Myxococcales</taxon>
        <taxon>Cystobacterineae</taxon>
        <taxon>Myxococcaceae</taxon>
        <taxon>Pyxidicoccus</taxon>
    </lineage>
</organism>
<sequence>MKNLRVTFIALGVWLAVSTALVTLLPLEQAMPYLLLGLLLPAGVFAVERFRSEARTPPPPVAAPITPAPPEDLTEENLRRAFGDDSVAPAWRPKHEVSPAPVDALERLGGSPAFLAPVEYWPRCRHCKLQLTFIMQVAVGPERPLRYPQEGTLYVFLCQRVDPDVLDGAICPCHDVDLGAECCFVQTRPAGFLGLAVDTNHPRLAESYAVESWESRPSVRMPPGVATPEQYRLNAGIAGGFTIQVGGFADWMQDDATPGPCSCGAPRELLLQFSEFTADLNLGGAGRAYVYACSARHAPEAFSLFWQTS</sequence>
<evidence type="ECO:0000313" key="1">
    <source>
        <dbReference type="EMBL" id="QSQ26073.1"/>
    </source>
</evidence>
<name>A0ABX7P6J4_9BACT</name>
<dbReference type="RefSeq" id="WP_206727623.1">
    <property type="nucleotide sequence ID" value="NZ_CP071090.1"/>
</dbReference>
<gene>
    <name evidence="1" type="ORF">JY651_14590</name>
</gene>
<evidence type="ECO:0008006" key="3">
    <source>
        <dbReference type="Google" id="ProtNLM"/>
    </source>
</evidence>
<keyword evidence="2" id="KW-1185">Reference proteome</keyword>
<proteinExistence type="predicted"/>
<reference evidence="1 2" key="1">
    <citation type="submission" date="2021-02" db="EMBL/GenBank/DDBJ databases">
        <title>De Novo genome assembly of isolated myxobacteria.</title>
        <authorList>
            <person name="Stevens D.C."/>
        </authorList>
    </citation>
    <scope>NUCLEOTIDE SEQUENCE [LARGE SCALE GENOMIC DNA]</scope>
    <source>
        <strain evidence="2">SCPEA02</strain>
    </source>
</reference>
<protein>
    <recommendedName>
        <fullName evidence="3">DUF1963 domain-containing protein</fullName>
    </recommendedName>
</protein>